<dbReference type="eggNOG" id="COG0701">
    <property type="taxonomic scope" value="Bacteria"/>
</dbReference>
<feature type="transmembrane region" description="Helical" evidence="7">
    <location>
        <begin position="140"/>
        <end position="158"/>
    </location>
</feature>
<dbReference type="RefSeq" id="WP_012468228.1">
    <property type="nucleotide sequence ID" value="NC_010814.1"/>
</dbReference>
<gene>
    <name evidence="8" type="ordered locus">Glov_0132</name>
</gene>
<protein>
    <submittedName>
        <fullName evidence="8">Conserved hypothetical membrane protein</fullName>
    </submittedName>
</protein>
<evidence type="ECO:0000313" key="9">
    <source>
        <dbReference type="Proteomes" id="UP000002420"/>
    </source>
</evidence>
<feature type="transmembrane region" description="Helical" evidence="7">
    <location>
        <begin position="74"/>
        <end position="97"/>
    </location>
</feature>
<dbReference type="InterPro" id="IPR005524">
    <property type="entry name" value="DUF318"/>
</dbReference>
<dbReference type="Proteomes" id="UP000002420">
    <property type="component" value="Chromosome"/>
</dbReference>
<reference evidence="8 9" key="1">
    <citation type="submission" date="2008-05" db="EMBL/GenBank/DDBJ databases">
        <title>Complete sequence of chromosome of Geobacter lovleyi SZ.</title>
        <authorList>
            <consortium name="US DOE Joint Genome Institute"/>
            <person name="Lucas S."/>
            <person name="Copeland A."/>
            <person name="Lapidus A."/>
            <person name="Glavina del Rio T."/>
            <person name="Dalin E."/>
            <person name="Tice H."/>
            <person name="Bruce D."/>
            <person name="Goodwin L."/>
            <person name="Pitluck S."/>
            <person name="Chertkov O."/>
            <person name="Meincke L."/>
            <person name="Brettin T."/>
            <person name="Detter J.C."/>
            <person name="Han C."/>
            <person name="Tapia R."/>
            <person name="Kuske C.R."/>
            <person name="Schmutz J."/>
            <person name="Larimer F."/>
            <person name="Land M."/>
            <person name="Hauser L."/>
            <person name="Kyrpides N."/>
            <person name="Mikhailova N."/>
            <person name="Sung Y."/>
            <person name="Fletcher K.E."/>
            <person name="Ritalahti K.M."/>
            <person name="Loeffler F.E."/>
            <person name="Richardson P."/>
        </authorList>
    </citation>
    <scope>NUCLEOTIDE SEQUENCE [LARGE SCALE GENOMIC DNA]</scope>
    <source>
        <strain evidence="9">ATCC BAA-1151 / DSM 17278 / SZ</strain>
    </source>
</reference>
<feature type="transmembrane region" description="Helical" evidence="7">
    <location>
        <begin position="109"/>
        <end position="128"/>
    </location>
</feature>
<dbReference type="KEGG" id="glo:Glov_0132"/>
<dbReference type="Pfam" id="PF03773">
    <property type="entry name" value="ArsP_1"/>
    <property type="match status" value="1"/>
</dbReference>
<comment type="subcellular location">
    <subcellularLocation>
        <location evidence="1">Cell membrane</location>
        <topology evidence="1">Multi-pass membrane protein</topology>
    </subcellularLocation>
</comment>
<evidence type="ECO:0000313" key="8">
    <source>
        <dbReference type="EMBL" id="ACD93869.1"/>
    </source>
</evidence>
<keyword evidence="3" id="KW-1003">Cell membrane</keyword>
<evidence type="ECO:0000256" key="1">
    <source>
        <dbReference type="ARBA" id="ARBA00004651"/>
    </source>
</evidence>
<evidence type="ECO:0000256" key="4">
    <source>
        <dbReference type="ARBA" id="ARBA00022692"/>
    </source>
</evidence>
<keyword evidence="5 7" id="KW-1133">Transmembrane helix</keyword>
<evidence type="ECO:0000256" key="3">
    <source>
        <dbReference type="ARBA" id="ARBA00022475"/>
    </source>
</evidence>
<keyword evidence="6 7" id="KW-0472">Membrane</keyword>
<evidence type="ECO:0000256" key="7">
    <source>
        <dbReference type="SAM" id="Phobius"/>
    </source>
</evidence>
<evidence type="ECO:0000256" key="6">
    <source>
        <dbReference type="ARBA" id="ARBA00023136"/>
    </source>
</evidence>
<dbReference type="HOGENOM" id="CLU_101297_0_1_7"/>
<name>B3EA41_TRIL1</name>
<organism evidence="8 9">
    <name type="scientific">Trichlorobacter lovleyi (strain ATCC BAA-1151 / DSM 17278 / SZ)</name>
    <name type="common">Geobacter lovleyi</name>
    <dbReference type="NCBI Taxonomy" id="398767"/>
    <lineage>
        <taxon>Bacteria</taxon>
        <taxon>Pseudomonadati</taxon>
        <taxon>Thermodesulfobacteriota</taxon>
        <taxon>Desulfuromonadia</taxon>
        <taxon>Geobacterales</taxon>
        <taxon>Geobacteraceae</taxon>
        <taxon>Trichlorobacter</taxon>
    </lineage>
</organism>
<accession>B3EA41</accession>
<feature type="transmembrane region" description="Helical" evidence="7">
    <location>
        <begin position="39"/>
        <end position="62"/>
    </location>
</feature>
<dbReference type="STRING" id="398767.Glov_0132"/>
<dbReference type="OrthoDB" id="5421688at2"/>
<dbReference type="EMBL" id="CP001089">
    <property type="protein sequence ID" value="ACD93869.1"/>
    <property type="molecule type" value="Genomic_DNA"/>
</dbReference>
<comment type="similarity">
    <text evidence="2">Belongs to the UPF0718 family.</text>
</comment>
<proteinExistence type="inferred from homology"/>
<keyword evidence="9" id="KW-1185">Reference proteome</keyword>
<evidence type="ECO:0000256" key="5">
    <source>
        <dbReference type="ARBA" id="ARBA00022989"/>
    </source>
</evidence>
<dbReference type="AlphaFoldDB" id="B3EA41"/>
<keyword evidence="4 7" id="KW-0812">Transmembrane</keyword>
<sequence length="180" mass="19437">MKAHLASYRLFLAVLGINLLLLLWQPALARHSTVNSLSFLLEVLSIVPPVMILMGLLDVWVPRRLVEAHLGPDAGLLGAVVAILLGTAAAGPLYAAFPVAISLQKKGARLANIVIFLGTWATIKIPMIMMESSFIGLRFALLRLLFTIPCILLAGYLMERVIPLESLPDNTASAAKTCQI</sequence>
<evidence type="ECO:0000256" key="2">
    <source>
        <dbReference type="ARBA" id="ARBA00006386"/>
    </source>
</evidence>
<dbReference type="GO" id="GO:0005886">
    <property type="term" value="C:plasma membrane"/>
    <property type="evidence" value="ECO:0007669"/>
    <property type="project" value="UniProtKB-SubCell"/>
</dbReference>